<evidence type="ECO:0000256" key="5">
    <source>
        <dbReference type="ARBA" id="ARBA00022927"/>
    </source>
</evidence>
<gene>
    <name evidence="10" type="ORF">BaRGS_00003898</name>
</gene>
<name>A0ABD0M041_9CAEN</name>
<evidence type="ECO:0000313" key="10">
    <source>
        <dbReference type="EMBL" id="KAK7504870.1"/>
    </source>
</evidence>
<keyword evidence="6" id="KW-0472">Membrane</keyword>
<dbReference type="InterPro" id="IPR036168">
    <property type="entry name" value="AP2_Mu_C_sf"/>
</dbReference>
<organism evidence="10 11">
    <name type="scientific">Batillaria attramentaria</name>
    <dbReference type="NCBI Taxonomy" id="370345"/>
    <lineage>
        <taxon>Eukaryota</taxon>
        <taxon>Metazoa</taxon>
        <taxon>Spiralia</taxon>
        <taxon>Lophotrochozoa</taxon>
        <taxon>Mollusca</taxon>
        <taxon>Gastropoda</taxon>
        <taxon>Caenogastropoda</taxon>
        <taxon>Sorbeoconcha</taxon>
        <taxon>Cerithioidea</taxon>
        <taxon>Batillariidae</taxon>
        <taxon>Batillaria</taxon>
    </lineage>
</organism>
<dbReference type="PROSITE" id="PS51072">
    <property type="entry name" value="MHD"/>
    <property type="match status" value="1"/>
</dbReference>
<dbReference type="AlphaFoldDB" id="A0ABD0M041"/>
<keyword evidence="4" id="KW-0813">Transport</keyword>
<evidence type="ECO:0000256" key="2">
    <source>
        <dbReference type="ARBA" id="ARBA00011174"/>
    </source>
</evidence>
<evidence type="ECO:0000256" key="4">
    <source>
        <dbReference type="ARBA" id="ARBA00022448"/>
    </source>
</evidence>
<dbReference type="CDD" id="cd09256">
    <property type="entry name" value="AP_MuD_MHD"/>
    <property type="match status" value="1"/>
</dbReference>
<dbReference type="PANTHER" id="PTHR16082">
    <property type="entry name" value="AP-5 COMPLEX SUBUNIT MU-1"/>
    <property type="match status" value="1"/>
</dbReference>
<comment type="subcellular location">
    <subcellularLocation>
        <location evidence="7">Endomembrane system</location>
        <topology evidence="7">Peripheral membrane protein</topology>
        <orientation evidence="7">Cytoplasmic side</orientation>
    </subcellularLocation>
</comment>
<keyword evidence="5" id="KW-0653">Protein transport</keyword>
<dbReference type="GO" id="GO:0012505">
    <property type="term" value="C:endomembrane system"/>
    <property type="evidence" value="ECO:0007669"/>
    <property type="project" value="UniProtKB-SubCell"/>
</dbReference>
<evidence type="ECO:0000256" key="3">
    <source>
        <dbReference type="ARBA" id="ARBA00021851"/>
    </source>
</evidence>
<feature type="domain" description="MHD" evidence="9">
    <location>
        <begin position="206"/>
        <end position="462"/>
    </location>
</feature>
<evidence type="ECO:0000313" key="11">
    <source>
        <dbReference type="Proteomes" id="UP001519460"/>
    </source>
</evidence>
<dbReference type="Gene3D" id="2.60.40.1170">
    <property type="entry name" value="Mu homology domain, subdomain B"/>
    <property type="match status" value="2"/>
</dbReference>
<dbReference type="PANTHER" id="PTHR16082:SF2">
    <property type="entry name" value="AP-5 COMPLEX SUBUNIT MU-1"/>
    <property type="match status" value="1"/>
</dbReference>
<evidence type="ECO:0000259" key="9">
    <source>
        <dbReference type="PROSITE" id="PS51072"/>
    </source>
</evidence>
<evidence type="ECO:0000256" key="6">
    <source>
        <dbReference type="ARBA" id="ARBA00023136"/>
    </source>
</evidence>
<comment type="similarity">
    <text evidence="1">Belongs to the adaptor complexes medium subunit family.</text>
</comment>
<protein>
    <recommendedName>
        <fullName evidence="3">AP-5 complex subunit mu-1</fullName>
    </recommendedName>
    <alternativeName>
        <fullName evidence="8">Adaptor-related protein complex 5 subunit mu-1</fullName>
    </alternativeName>
</protein>
<keyword evidence="11" id="KW-1185">Reference proteome</keyword>
<dbReference type="GO" id="GO:0015031">
    <property type="term" value="P:protein transport"/>
    <property type="evidence" value="ECO:0007669"/>
    <property type="project" value="UniProtKB-KW"/>
</dbReference>
<dbReference type="Proteomes" id="UP001519460">
    <property type="component" value="Unassembled WGS sequence"/>
</dbReference>
<dbReference type="SUPFAM" id="SSF49447">
    <property type="entry name" value="Second domain of Mu2 adaptin subunit (ap50) of ap2 adaptor"/>
    <property type="match status" value="1"/>
</dbReference>
<evidence type="ECO:0000256" key="8">
    <source>
        <dbReference type="ARBA" id="ARBA00030827"/>
    </source>
</evidence>
<evidence type="ECO:0000256" key="7">
    <source>
        <dbReference type="ARBA" id="ARBA00029433"/>
    </source>
</evidence>
<sequence>MSVRHIWIIQLPNVQNKTVKVLLSRKFPTVEKHACLVGGDGYVRVAPDPQMARLLMQEVGYGPAGRKFVADRDSCRERLQKPVFKVRTEEGDLWPLVVLQQNDLLLCCLPLVDCPDALQDRSLVAIPSVSVGFALLCCLAEALRVPSQELATRLTELPAFLNEAAPFGCVRDTCADSVLAKLTNRPIMLPKSEKLAAWKPVLHRGKSSIHLGITEFIRASQCNQEEMRDTMEVYGTITCRAELEGVSSDIILNVSHAPDSLSIPLDQLTVHPCVLSADSAPLPNTFALCHYSAHRLQELPIFGSFTMKQQLDPQRLHVSVLLKLSDQIRNSFDYCELQIPLYNSPQVVSFDSNPSQGMVTLSPDRRIVVWNIGQKFSSKSQEVSLTATVQLGEKRQTAPVSSPEDQFCVGLNSYCQLYFLVTEFTHTGCYVDPRSVQVSPATKFKLTTAREYKSTDYKIWNSLGEALTVKSS</sequence>
<reference evidence="10 11" key="1">
    <citation type="journal article" date="2023" name="Sci. Data">
        <title>Genome assembly of the Korean intertidal mud-creeper Batillaria attramentaria.</title>
        <authorList>
            <person name="Patra A.K."/>
            <person name="Ho P.T."/>
            <person name="Jun S."/>
            <person name="Lee S.J."/>
            <person name="Kim Y."/>
            <person name="Won Y.J."/>
        </authorList>
    </citation>
    <scope>NUCLEOTIDE SEQUENCE [LARGE SCALE GENOMIC DNA]</scope>
    <source>
        <strain evidence="10">Wonlab-2016</strain>
    </source>
</reference>
<dbReference type="Pfam" id="PF00928">
    <property type="entry name" value="Adap_comp_sub"/>
    <property type="match status" value="1"/>
</dbReference>
<evidence type="ECO:0000256" key="1">
    <source>
        <dbReference type="ARBA" id="ARBA00005324"/>
    </source>
</evidence>
<comment type="subunit">
    <text evidence="2">Probably part of the adaptor protein complex 5 (AP-5) a tetramer composed of AP5B1, AP5M1, AP5S1 and AP5Z1.</text>
</comment>
<proteinExistence type="inferred from homology"/>
<comment type="caution">
    <text evidence="10">The sequence shown here is derived from an EMBL/GenBank/DDBJ whole genome shotgun (WGS) entry which is preliminary data.</text>
</comment>
<dbReference type="EMBL" id="JACVVK020000013">
    <property type="protein sequence ID" value="KAK7504870.1"/>
    <property type="molecule type" value="Genomic_DNA"/>
</dbReference>
<dbReference type="InterPro" id="IPR028565">
    <property type="entry name" value="MHD"/>
</dbReference>
<accession>A0ABD0M041</accession>
<dbReference type="InterPro" id="IPR039591">
    <property type="entry name" value="AP5M1"/>
</dbReference>